<proteinExistence type="predicted"/>
<dbReference type="GO" id="GO:0000271">
    <property type="term" value="P:polysaccharide biosynthetic process"/>
    <property type="evidence" value="ECO:0007669"/>
    <property type="project" value="TreeGrafter"/>
</dbReference>
<protein>
    <submittedName>
        <fullName evidence="3">Acyltransferase</fullName>
    </submittedName>
</protein>
<dbReference type="OrthoDB" id="9767863at2"/>
<evidence type="ECO:0000259" key="2">
    <source>
        <dbReference type="Pfam" id="PF01757"/>
    </source>
</evidence>
<dbReference type="GO" id="GO:0016020">
    <property type="term" value="C:membrane"/>
    <property type="evidence" value="ECO:0007669"/>
    <property type="project" value="TreeGrafter"/>
</dbReference>
<organism evidence="3 4">
    <name type="scientific">Pseudomonas oryzihabitans</name>
    <dbReference type="NCBI Taxonomy" id="47885"/>
    <lineage>
        <taxon>Bacteria</taxon>
        <taxon>Pseudomonadati</taxon>
        <taxon>Pseudomonadota</taxon>
        <taxon>Gammaproteobacteria</taxon>
        <taxon>Pseudomonadales</taxon>
        <taxon>Pseudomonadaceae</taxon>
        <taxon>Pseudomonas</taxon>
    </lineage>
</organism>
<dbReference type="KEGG" id="por:APT59_17725"/>
<dbReference type="RefSeq" id="WP_059316065.1">
    <property type="nucleotide sequence ID" value="NZ_CP013987.1"/>
</dbReference>
<dbReference type="InterPro" id="IPR050879">
    <property type="entry name" value="Acyltransferase_3"/>
</dbReference>
<dbReference type="PANTHER" id="PTHR23028">
    <property type="entry name" value="ACETYLTRANSFERASE"/>
    <property type="match status" value="1"/>
</dbReference>
<evidence type="ECO:0000256" key="1">
    <source>
        <dbReference type="SAM" id="Phobius"/>
    </source>
</evidence>
<keyword evidence="1" id="KW-1133">Transmembrane helix</keyword>
<feature type="domain" description="Acyltransferase 3" evidence="2">
    <location>
        <begin position="5"/>
        <end position="306"/>
    </location>
</feature>
<feature type="transmembrane region" description="Helical" evidence="1">
    <location>
        <begin position="170"/>
        <end position="187"/>
    </location>
</feature>
<sequence>MERFVALDSFRGLLAVAVVLFHTYVAQAASENPLIANAYLFVEFFFVLSGFVLMHTYETRLRTLDDYRDFTISRSARILPLHLAMLGLYVLLETGRLLAEKLGISFNDPAFSGATGPEQFLPNLLLLQSWLGEAITGSFNYPSWSISIEYYLYLLFGLLVLKGQGHQRQWFLVIALLAFVQLLFPILPLKTEIFRGLSCFFAGTCTYRLYAWMKTHNQGQFGGTLLEVACLIAAAAVMTSDLPVAKKGVLASLVFCLTILTFAFERGLVSSVLHQRFFVRLGVLSYSIYLCHAAVIFVFKSAFIVLGKLLHQDLTVVAASHDVPVPFMIRYIATGSPVLDNLVVLLELGVVFALACFTHRYIEIPGIALGKRLVRKRRNTSFCDGKIQPQP</sequence>
<gene>
    <name evidence="3" type="ORF">APT59_17725</name>
</gene>
<feature type="transmembrane region" description="Helical" evidence="1">
    <location>
        <begin position="78"/>
        <end position="99"/>
    </location>
</feature>
<dbReference type="InterPro" id="IPR002656">
    <property type="entry name" value="Acyl_transf_3_dom"/>
</dbReference>
<feature type="transmembrane region" description="Helical" evidence="1">
    <location>
        <begin position="193"/>
        <end position="211"/>
    </location>
</feature>
<feature type="transmembrane region" description="Helical" evidence="1">
    <location>
        <begin position="342"/>
        <end position="362"/>
    </location>
</feature>
<feature type="transmembrane region" description="Helical" evidence="1">
    <location>
        <begin position="223"/>
        <end position="242"/>
    </location>
</feature>
<keyword evidence="3" id="KW-0808">Transferase</keyword>
<dbReference type="EMBL" id="CP013987">
    <property type="protein sequence ID" value="ALZ85950.1"/>
    <property type="molecule type" value="Genomic_DNA"/>
</dbReference>
<dbReference type="Proteomes" id="UP000064137">
    <property type="component" value="Chromosome"/>
</dbReference>
<reference evidence="3 4" key="1">
    <citation type="submission" date="2016-01" db="EMBL/GenBank/DDBJ databases">
        <title>Annotation of Pseudomonas oryzihabitans USDA-ARS-USMARC-56511.</title>
        <authorList>
            <person name="Harhay G.P."/>
            <person name="Harhay D.M."/>
            <person name="Smith T.P.L."/>
            <person name="Bono J.L."/>
            <person name="Heaton M.P."/>
            <person name="Clawson M.L."/>
            <person name="Chitko-Mckown C.G."/>
            <person name="Capik S.F."/>
            <person name="DeDonder K.D."/>
            <person name="Apley M.D."/>
            <person name="Lubbers B.V."/>
            <person name="White B.J."/>
            <person name="Larson R.L."/>
        </authorList>
    </citation>
    <scope>NUCLEOTIDE SEQUENCE [LARGE SCALE GENOMIC DNA]</scope>
    <source>
        <strain evidence="3 4">USDA-ARS-USMARC-56511</strain>
    </source>
</reference>
<keyword evidence="1" id="KW-0812">Transmembrane</keyword>
<evidence type="ECO:0000313" key="4">
    <source>
        <dbReference type="Proteomes" id="UP000064137"/>
    </source>
</evidence>
<evidence type="ECO:0000313" key="3">
    <source>
        <dbReference type="EMBL" id="ALZ85950.1"/>
    </source>
</evidence>
<feature type="transmembrane region" description="Helical" evidence="1">
    <location>
        <begin position="248"/>
        <end position="265"/>
    </location>
</feature>
<feature type="transmembrane region" description="Helical" evidence="1">
    <location>
        <begin position="141"/>
        <end position="161"/>
    </location>
</feature>
<feature type="transmembrane region" description="Helical" evidence="1">
    <location>
        <begin position="38"/>
        <end position="57"/>
    </location>
</feature>
<keyword evidence="3" id="KW-0012">Acyltransferase</keyword>
<dbReference type="PANTHER" id="PTHR23028:SF131">
    <property type="entry name" value="BLR2367 PROTEIN"/>
    <property type="match status" value="1"/>
</dbReference>
<keyword evidence="1" id="KW-0472">Membrane</keyword>
<dbReference type="GO" id="GO:0016747">
    <property type="term" value="F:acyltransferase activity, transferring groups other than amino-acyl groups"/>
    <property type="evidence" value="ECO:0007669"/>
    <property type="project" value="InterPro"/>
</dbReference>
<accession>A0A0U4P6G3</accession>
<dbReference type="Pfam" id="PF01757">
    <property type="entry name" value="Acyl_transf_3"/>
    <property type="match status" value="1"/>
</dbReference>
<feature type="transmembrane region" description="Helical" evidence="1">
    <location>
        <begin position="277"/>
        <end position="299"/>
    </location>
</feature>
<name>A0A0U4P6G3_9PSED</name>
<dbReference type="AlphaFoldDB" id="A0A0U4P6G3"/>